<evidence type="ECO:0000313" key="1">
    <source>
        <dbReference type="EMBL" id="HIT76502.1"/>
    </source>
</evidence>
<dbReference type="InterPro" id="IPR006311">
    <property type="entry name" value="TAT_signal"/>
</dbReference>
<organism evidence="1 2">
    <name type="scientific">Candidatus Avipropionibacterium avicola</name>
    <dbReference type="NCBI Taxonomy" id="2840701"/>
    <lineage>
        <taxon>Bacteria</taxon>
        <taxon>Bacillati</taxon>
        <taxon>Actinomycetota</taxon>
        <taxon>Actinomycetes</taxon>
        <taxon>Propionibacteriales</taxon>
        <taxon>Propionibacteriaceae</taxon>
        <taxon>Propionibacteriaceae incertae sedis</taxon>
        <taxon>Candidatus Avipropionibacterium</taxon>
    </lineage>
</organism>
<gene>
    <name evidence="1" type="ORF">IAA98_13030</name>
</gene>
<comment type="caution">
    <text evidence="1">The sequence shown here is derived from an EMBL/GenBank/DDBJ whole genome shotgun (WGS) entry which is preliminary data.</text>
</comment>
<feature type="non-terminal residue" evidence="1">
    <location>
        <position position="182"/>
    </location>
</feature>
<dbReference type="PANTHER" id="PTHR43649:SF30">
    <property type="entry name" value="ABC TRANSPORTER SUBSTRATE-BINDING PROTEIN"/>
    <property type="match status" value="1"/>
</dbReference>
<dbReference type="Proteomes" id="UP000886842">
    <property type="component" value="Unassembled WGS sequence"/>
</dbReference>
<dbReference type="InterPro" id="IPR006059">
    <property type="entry name" value="SBP"/>
</dbReference>
<dbReference type="Pfam" id="PF13416">
    <property type="entry name" value="SBP_bac_8"/>
    <property type="match status" value="1"/>
</dbReference>
<evidence type="ECO:0000313" key="2">
    <source>
        <dbReference type="Proteomes" id="UP000886842"/>
    </source>
</evidence>
<proteinExistence type="predicted"/>
<sequence>MSGIFNPAARSAVSRRGLLAATGAGLGALALAGCSGPTVGGDGGPAPEEETDWSSIEPATEISFWTNHPGTSMELEQKMAEDFKAETGIQANIVTAGKNYEEVQQKFQTAQTGGEAGDMVVISDVTWFNYYINGTIISMDSLWDHLQFEISDYRDALIADYEYEGKHYGIPYARSTPLFYYN</sequence>
<dbReference type="PROSITE" id="PS51318">
    <property type="entry name" value="TAT"/>
    <property type="match status" value="1"/>
</dbReference>
<reference evidence="1" key="1">
    <citation type="submission" date="2020-10" db="EMBL/GenBank/DDBJ databases">
        <authorList>
            <person name="Gilroy R."/>
        </authorList>
    </citation>
    <scope>NUCLEOTIDE SEQUENCE</scope>
    <source>
        <strain evidence="1">ChiGjej1B1-24693</strain>
    </source>
</reference>
<dbReference type="InterPro" id="IPR050490">
    <property type="entry name" value="Bact_solute-bd_prot1"/>
</dbReference>
<protein>
    <submittedName>
        <fullName evidence="1">Extracellular solute-binding protein</fullName>
    </submittedName>
</protein>
<dbReference type="PANTHER" id="PTHR43649">
    <property type="entry name" value="ARABINOSE-BINDING PROTEIN-RELATED"/>
    <property type="match status" value="1"/>
</dbReference>
<name>A0A9D1KP58_9ACTN</name>
<dbReference type="EMBL" id="DVLP01000381">
    <property type="protein sequence ID" value="HIT76502.1"/>
    <property type="molecule type" value="Genomic_DNA"/>
</dbReference>
<dbReference type="AlphaFoldDB" id="A0A9D1KP58"/>
<dbReference type="SUPFAM" id="SSF53850">
    <property type="entry name" value="Periplasmic binding protein-like II"/>
    <property type="match status" value="1"/>
</dbReference>
<reference evidence="1" key="2">
    <citation type="journal article" date="2021" name="PeerJ">
        <title>Extensive microbial diversity within the chicken gut microbiome revealed by metagenomics and culture.</title>
        <authorList>
            <person name="Gilroy R."/>
            <person name="Ravi A."/>
            <person name="Getino M."/>
            <person name="Pursley I."/>
            <person name="Horton D.L."/>
            <person name="Alikhan N.F."/>
            <person name="Baker D."/>
            <person name="Gharbi K."/>
            <person name="Hall N."/>
            <person name="Watson M."/>
            <person name="Adriaenssens E.M."/>
            <person name="Foster-Nyarko E."/>
            <person name="Jarju S."/>
            <person name="Secka A."/>
            <person name="Antonio M."/>
            <person name="Oren A."/>
            <person name="Chaudhuri R.R."/>
            <person name="La Ragione R."/>
            <person name="Hildebrand F."/>
            <person name="Pallen M.J."/>
        </authorList>
    </citation>
    <scope>NUCLEOTIDE SEQUENCE</scope>
    <source>
        <strain evidence="1">ChiGjej1B1-24693</strain>
    </source>
</reference>
<dbReference type="Gene3D" id="3.40.190.10">
    <property type="entry name" value="Periplasmic binding protein-like II"/>
    <property type="match status" value="1"/>
</dbReference>
<accession>A0A9D1KP58</accession>